<dbReference type="AlphaFoldDB" id="A0A645ICK8"/>
<sequence length="71" mass="7850">MEEPLVLEYVGVVVHQRPLDHRSAHGEERPGQQSGQKHFVRKGFHEGLEESFIGLCFAVDGFTDGEDGAEG</sequence>
<gene>
    <name evidence="2" type="ORF">SDC9_195794</name>
</gene>
<accession>A0A645ICK8</accession>
<reference evidence="2" key="1">
    <citation type="submission" date="2019-08" db="EMBL/GenBank/DDBJ databases">
        <authorList>
            <person name="Kucharzyk K."/>
            <person name="Murdoch R.W."/>
            <person name="Higgins S."/>
            <person name="Loffler F."/>
        </authorList>
    </citation>
    <scope>NUCLEOTIDE SEQUENCE</scope>
</reference>
<name>A0A645ICK8_9ZZZZ</name>
<proteinExistence type="predicted"/>
<protein>
    <submittedName>
        <fullName evidence="2">Uncharacterized protein</fullName>
    </submittedName>
</protein>
<evidence type="ECO:0000313" key="2">
    <source>
        <dbReference type="EMBL" id="MPN48189.1"/>
    </source>
</evidence>
<comment type="caution">
    <text evidence="2">The sequence shown here is derived from an EMBL/GenBank/DDBJ whole genome shotgun (WGS) entry which is preliminary data.</text>
</comment>
<dbReference type="EMBL" id="VSSQ01110272">
    <property type="protein sequence ID" value="MPN48189.1"/>
    <property type="molecule type" value="Genomic_DNA"/>
</dbReference>
<feature type="compositionally biased region" description="Basic and acidic residues" evidence="1">
    <location>
        <begin position="18"/>
        <end position="30"/>
    </location>
</feature>
<organism evidence="2">
    <name type="scientific">bioreactor metagenome</name>
    <dbReference type="NCBI Taxonomy" id="1076179"/>
    <lineage>
        <taxon>unclassified sequences</taxon>
        <taxon>metagenomes</taxon>
        <taxon>ecological metagenomes</taxon>
    </lineage>
</organism>
<evidence type="ECO:0000256" key="1">
    <source>
        <dbReference type="SAM" id="MobiDB-lite"/>
    </source>
</evidence>
<feature type="region of interest" description="Disordered" evidence="1">
    <location>
        <begin position="18"/>
        <end position="37"/>
    </location>
</feature>